<dbReference type="InterPro" id="IPR052592">
    <property type="entry name" value="LRR-RLK"/>
</dbReference>
<dbReference type="Pfam" id="PF00560">
    <property type="entry name" value="LRR_1"/>
    <property type="match status" value="1"/>
</dbReference>
<name>A0A2G2W355_CAPBA</name>
<gene>
    <name evidence="8" type="ORF">CQW23_18502</name>
</gene>
<protein>
    <submittedName>
        <fullName evidence="8">Uncharacterized protein</fullName>
    </submittedName>
</protein>
<dbReference type="AlphaFoldDB" id="A0A2G2W355"/>
<dbReference type="Proteomes" id="UP000224567">
    <property type="component" value="Unassembled WGS sequence"/>
</dbReference>
<dbReference type="STRING" id="33114.A0A2G2W355"/>
<evidence type="ECO:0000256" key="4">
    <source>
        <dbReference type="ARBA" id="ARBA00022729"/>
    </source>
</evidence>
<dbReference type="EMBL" id="MLFT02000008">
    <property type="protein sequence ID" value="PHT39648.1"/>
    <property type="molecule type" value="Genomic_DNA"/>
</dbReference>
<keyword evidence="2" id="KW-1003">Cell membrane</keyword>
<dbReference type="PANTHER" id="PTHR48054:SF82">
    <property type="entry name" value="LRR RECEPTOR-LIKE SERINE_THREONINE-PROTEIN KINASE FLS2"/>
    <property type="match status" value="1"/>
</dbReference>
<proteinExistence type="predicted"/>
<keyword evidence="6" id="KW-0472">Membrane</keyword>
<evidence type="ECO:0000256" key="5">
    <source>
        <dbReference type="ARBA" id="ARBA00022737"/>
    </source>
</evidence>
<dbReference type="Gene3D" id="3.80.10.10">
    <property type="entry name" value="Ribonuclease Inhibitor"/>
    <property type="match status" value="1"/>
</dbReference>
<dbReference type="FunFam" id="3.80.10.10:FF:000299">
    <property type="entry name" value="Piriformospora indica-insensitive protein 2"/>
    <property type="match status" value="1"/>
</dbReference>
<dbReference type="Pfam" id="PF13855">
    <property type="entry name" value="LRR_8"/>
    <property type="match status" value="1"/>
</dbReference>
<dbReference type="InterPro" id="IPR001611">
    <property type="entry name" value="Leu-rich_rpt"/>
</dbReference>
<keyword evidence="9" id="KW-1185">Reference proteome</keyword>
<evidence type="ECO:0000313" key="9">
    <source>
        <dbReference type="Proteomes" id="UP000224567"/>
    </source>
</evidence>
<keyword evidence="5" id="KW-0677">Repeat</keyword>
<organism evidence="8 9">
    <name type="scientific">Capsicum baccatum</name>
    <name type="common">Peruvian pepper</name>
    <dbReference type="NCBI Taxonomy" id="33114"/>
    <lineage>
        <taxon>Eukaryota</taxon>
        <taxon>Viridiplantae</taxon>
        <taxon>Streptophyta</taxon>
        <taxon>Embryophyta</taxon>
        <taxon>Tracheophyta</taxon>
        <taxon>Spermatophyta</taxon>
        <taxon>Magnoliopsida</taxon>
        <taxon>eudicotyledons</taxon>
        <taxon>Gunneridae</taxon>
        <taxon>Pentapetalae</taxon>
        <taxon>asterids</taxon>
        <taxon>lamiids</taxon>
        <taxon>Solanales</taxon>
        <taxon>Solanaceae</taxon>
        <taxon>Solanoideae</taxon>
        <taxon>Capsiceae</taxon>
        <taxon>Capsicum</taxon>
    </lineage>
</organism>
<keyword evidence="4" id="KW-0732">Signal</keyword>
<evidence type="ECO:0000256" key="2">
    <source>
        <dbReference type="ARBA" id="ARBA00022475"/>
    </source>
</evidence>
<comment type="subcellular location">
    <subcellularLocation>
        <location evidence="1">Cell membrane</location>
    </subcellularLocation>
</comment>
<evidence type="ECO:0000256" key="6">
    <source>
        <dbReference type="ARBA" id="ARBA00023136"/>
    </source>
</evidence>
<reference evidence="8 9" key="1">
    <citation type="journal article" date="2017" name="Genome Biol.">
        <title>New reference genome sequences of hot pepper reveal the massive evolution of plant disease-resistance genes by retroduplication.</title>
        <authorList>
            <person name="Kim S."/>
            <person name="Park J."/>
            <person name="Yeom S.I."/>
            <person name="Kim Y.M."/>
            <person name="Seo E."/>
            <person name="Kim K.T."/>
            <person name="Kim M.S."/>
            <person name="Lee J.M."/>
            <person name="Cheong K."/>
            <person name="Shin H.S."/>
            <person name="Kim S.B."/>
            <person name="Han K."/>
            <person name="Lee J."/>
            <person name="Park M."/>
            <person name="Lee H.A."/>
            <person name="Lee H.Y."/>
            <person name="Lee Y."/>
            <person name="Oh S."/>
            <person name="Lee J.H."/>
            <person name="Choi E."/>
            <person name="Choi E."/>
            <person name="Lee S.E."/>
            <person name="Jeon J."/>
            <person name="Kim H."/>
            <person name="Choi G."/>
            <person name="Song H."/>
            <person name="Lee J."/>
            <person name="Lee S.C."/>
            <person name="Kwon J.K."/>
            <person name="Lee H.Y."/>
            <person name="Koo N."/>
            <person name="Hong Y."/>
            <person name="Kim R.W."/>
            <person name="Kang W.H."/>
            <person name="Huh J.H."/>
            <person name="Kang B.C."/>
            <person name="Yang T.J."/>
            <person name="Lee Y.H."/>
            <person name="Bennetzen J.L."/>
            <person name="Choi D."/>
        </authorList>
    </citation>
    <scope>NUCLEOTIDE SEQUENCE [LARGE SCALE GENOMIC DNA]</scope>
    <source>
        <strain evidence="9">cv. PBC81</strain>
    </source>
</reference>
<evidence type="ECO:0000256" key="7">
    <source>
        <dbReference type="SAM" id="MobiDB-lite"/>
    </source>
</evidence>
<feature type="region of interest" description="Disordered" evidence="7">
    <location>
        <begin position="137"/>
        <end position="156"/>
    </location>
</feature>
<accession>A0A2G2W355</accession>
<evidence type="ECO:0000256" key="1">
    <source>
        <dbReference type="ARBA" id="ARBA00004236"/>
    </source>
</evidence>
<keyword evidence="3" id="KW-0433">Leucine-rich repeat</keyword>
<dbReference type="InterPro" id="IPR032675">
    <property type="entry name" value="LRR_dom_sf"/>
</dbReference>
<comment type="caution">
    <text evidence="8">The sequence shown here is derived from an EMBL/GenBank/DDBJ whole genome shotgun (WGS) entry which is preliminary data.</text>
</comment>
<dbReference type="OrthoDB" id="1714659at2759"/>
<evidence type="ECO:0000256" key="3">
    <source>
        <dbReference type="ARBA" id="ARBA00022614"/>
    </source>
</evidence>
<dbReference type="GO" id="GO:0005886">
    <property type="term" value="C:plasma membrane"/>
    <property type="evidence" value="ECO:0007669"/>
    <property type="project" value="UniProtKB-SubCell"/>
</dbReference>
<dbReference type="PANTHER" id="PTHR48054">
    <property type="entry name" value="RECEPTOR KINASE-LIKE PROTEIN XA21"/>
    <property type="match status" value="1"/>
</dbReference>
<reference evidence="9" key="2">
    <citation type="journal article" date="2017" name="J. Anim. Genet.">
        <title>Multiple reference genome sequences of hot pepper reveal the massive evolution of plant disease resistance genes by retroduplication.</title>
        <authorList>
            <person name="Kim S."/>
            <person name="Park J."/>
            <person name="Yeom S.-I."/>
            <person name="Kim Y.-M."/>
            <person name="Seo E."/>
            <person name="Kim K.-T."/>
            <person name="Kim M.-S."/>
            <person name="Lee J.M."/>
            <person name="Cheong K."/>
            <person name="Shin H.-S."/>
            <person name="Kim S.-B."/>
            <person name="Han K."/>
            <person name="Lee J."/>
            <person name="Park M."/>
            <person name="Lee H.-A."/>
            <person name="Lee H.-Y."/>
            <person name="Lee Y."/>
            <person name="Oh S."/>
            <person name="Lee J.H."/>
            <person name="Choi E."/>
            <person name="Choi E."/>
            <person name="Lee S.E."/>
            <person name="Jeon J."/>
            <person name="Kim H."/>
            <person name="Choi G."/>
            <person name="Song H."/>
            <person name="Lee J."/>
            <person name="Lee S.-C."/>
            <person name="Kwon J.-K."/>
            <person name="Lee H.-Y."/>
            <person name="Koo N."/>
            <person name="Hong Y."/>
            <person name="Kim R.W."/>
            <person name="Kang W.-H."/>
            <person name="Huh J.H."/>
            <person name="Kang B.-C."/>
            <person name="Yang T.-J."/>
            <person name="Lee Y.-H."/>
            <person name="Bennetzen J.L."/>
            <person name="Choi D."/>
        </authorList>
    </citation>
    <scope>NUCLEOTIDE SEQUENCE [LARGE SCALE GENOMIC DNA]</scope>
    <source>
        <strain evidence="9">cv. PBC81</strain>
    </source>
</reference>
<dbReference type="SUPFAM" id="SSF52058">
    <property type="entry name" value="L domain-like"/>
    <property type="match status" value="1"/>
</dbReference>
<sequence length="156" mass="18021">MKFLLQGKDKEGNVRWNKLQDVIPPEIGELKQLTHLYLSFNNFKGKIPKELANLSELRYLHLHENHFTGRIPLELGTLQHLRHLDFGNNRLVGTIRELIRIEGYFPLLCNLYYWRCSSTTCKFDELGNLSSDVASGPISPMDARRSRDDNDPNGIL</sequence>
<evidence type="ECO:0000313" key="8">
    <source>
        <dbReference type="EMBL" id="PHT39648.1"/>
    </source>
</evidence>